<keyword evidence="3" id="KW-0520">NAD</keyword>
<dbReference type="InterPro" id="IPR036291">
    <property type="entry name" value="NAD(P)-bd_dom_sf"/>
</dbReference>
<dbReference type="InterPro" id="IPR006139">
    <property type="entry name" value="D-isomer_2_OHA_DH_cat_dom"/>
</dbReference>
<dbReference type="GO" id="GO:0005829">
    <property type="term" value="C:cytosol"/>
    <property type="evidence" value="ECO:0007669"/>
    <property type="project" value="TreeGrafter"/>
</dbReference>
<comment type="similarity">
    <text evidence="4">Belongs to the D-isomer specific 2-hydroxyacid dehydrogenase family.</text>
</comment>
<dbReference type="SUPFAM" id="SSF51735">
    <property type="entry name" value="NAD(P)-binding Rossmann-fold domains"/>
    <property type="match status" value="1"/>
</dbReference>
<dbReference type="SUPFAM" id="SSF52283">
    <property type="entry name" value="Formate/glycerate dehydrogenase catalytic domain-like"/>
    <property type="match status" value="1"/>
</dbReference>
<comment type="caution">
    <text evidence="7">The sequence shown here is derived from an EMBL/GenBank/DDBJ whole genome shotgun (WGS) entry which is preliminary data.</text>
</comment>
<reference evidence="7 8" key="1">
    <citation type="journal article" date="2016" name="Front. Microbiol.">
        <title>Genomic Resource of Rice Seed Associated Bacteria.</title>
        <authorList>
            <person name="Midha S."/>
            <person name="Bansal K."/>
            <person name="Sharma S."/>
            <person name="Kumar N."/>
            <person name="Patil P.P."/>
            <person name="Chaudhry V."/>
            <person name="Patil P.B."/>
        </authorList>
    </citation>
    <scope>NUCLEOTIDE SEQUENCE [LARGE SCALE GENOMIC DNA]</scope>
    <source>
        <strain evidence="7 8">NS226</strain>
    </source>
</reference>
<evidence type="ECO:0000256" key="4">
    <source>
        <dbReference type="RuleBase" id="RU003719"/>
    </source>
</evidence>
<dbReference type="PATRIC" id="fig|401562.3.peg.4818"/>
<dbReference type="Gene3D" id="3.40.50.720">
    <property type="entry name" value="NAD(P)-binding Rossmann-like Domain"/>
    <property type="match status" value="2"/>
</dbReference>
<evidence type="ECO:0000313" key="7">
    <source>
        <dbReference type="EMBL" id="KTQ84196.1"/>
    </source>
</evidence>
<dbReference type="RefSeq" id="WP_058636742.1">
    <property type="nucleotide sequence ID" value="NZ_LDPZ01000074.1"/>
</dbReference>
<dbReference type="GO" id="GO:0030267">
    <property type="term" value="F:glyoxylate reductase (NADPH) activity"/>
    <property type="evidence" value="ECO:0007669"/>
    <property type="project" value="TreeGrafter"/>
</dbReference>
<feature type="domain" description="D-isomer specific 2-hydroxyacid dehydrogenase NAD-binding" evidence="6">
    <location>
        <begin position="108"/>
        <end position="282"/>
    </location>
</feature>
<keyword evidence="2 4" id="KW-0560">Oxidoreductase</keyword>
<dbReference type="InterPro" id="IPR029752">
    <property type="entry name" value="D-isomer_DH_CS1"/>
</dbReference>
<evidence type="ECO:0000313" key="8">
    <source>
        <dbReference type="Proteomes" id="UP000078272"/>
    </source>
</evidence>
<keyword evidence="1" id="KW-0521">NADP</keyword>
<protein>
    <submittedName>
        <fullName evidence="7">Dehydrogenase</fullName>
    </submittedName>
</protein>
<dbReference type="PANTHER" id="PTHR10996">
    <property type="entry name" value="2-HYDROXYACID DEHYDROGENASE-RELATED"/>
    <property type="match status" value="1"/>
</dbReference>
<dbReference type="InterPro" id="IPR006140">
    <property type="entry name" value="D-isomer_DH_NAD-bd"/>
</dbReference>
<dbReference type="Pfam" id="PF00389">
    <property type="entry name" value="2-Hacid_dh"/>
    <property type="match status" value="1"/>
</dbReference>
<gene>
    <name evidence="7" type="ORF">NS226_21805</name>
</gene>
<evidence type="ECO:0000259" key="6">
    <source>
        <dbReference type="Pfam" id="PF02826"/>
    </source>
</evidence>
<evidence type="ECO:0000256" key="2">
    <source>
        <dbReference type="ARBA" id="ARBA00023002"/>
    </source>
</evidence>
<evidence type="ECO:0000256" key="1">
    <source>
        <dbReference type="ARBA" id="ARBA00022857"/>
    </source>
</evidence>
<feature type="domain" description="D-isomer specific 2-hydroxyacid dehydrogenase catalytic" evidence="5">
    <location>
        <begin position="8"/>
        <end position="313"/>
    </location>
</feature>
<accession>A0A175R2M5</accession>
<sequence length="326" mass="34956">MASPSPLVLVFGPYNSDGLAELERRFTVRHQKSRTLEGLSEAERAEVKAVAVAGHLPNETMDALPALEIVGHFGVGYDGVDAAHAAERGVAVTNTPDVLTEEVADTAVALVLMTVRELHHAESHARSGEWERSGPYPLTRFSLRNKVVGIMGLGRIGLAIAHRLEAFGVKIRYHNRSERSDVAYPYDPSLDALAEKSDILLIAAPGGPATEKAVNVGVLAALGNEGILINIGRGTTVDEPALIEALEQGTIAAAGLDVFADEPRIPERLRALRNTVLLPHVASASRDTRILMGNLVADNLSRWFAGERLETPVPESEKAGLTRRQG</sequence>
<dbReference type="Pfam" id="PF02826">
    <property type="entry name" value="2-Hacid_dh_C"/>
    <property type="match status" value="1"/>
</dbReference>
<dbReference type="EMBL" id="LDPZ01000074">
    <property type="protein sequence ID" value="KTQ84196.1"/>
    <property type="molecule type" value="Genomic_DNA"/>
</dbReference>
<dbReference type="PROSITE" id="PS00065">
    <property type="entry name" value="D_2_HYDROXYACID_DH_1"/>
    <property type="match status" value="1"/>
</dbReference>
<dbReference type="PANTHER" id="PTHR10996:SF178">
    <property type="entry name" value="2-HYDROXYACID DEHYDROGENASE YGL185C-RELATED"/>
    <property type="match status" value="1"/>
</dbReference>
<dbReference type="InterPro" id="IPR050223">
    <property type="entry name" value="D-isomer_2-hydroxyacid_DH"/>
</dbReference>
<dbReference type="FunFam" id="3.40.50.720:FF:000213">
    <property type="entry name" value="Putative 2-hydroxyacid dehydrogenase"/>
    <property type="match status" value="1"/>
</dbReference>
<name>A0A175R2M5_9HYPH</name>
<dbReference type="GO" id="GO:0051287">
    <property type="term" value="F:NAD binding"/>
    <property type="evidence" value="ECO:0007669"/>
    <property type="project" value="InterPro"/>
</dbReference>
<dbReference type="STRING" id="401562.NS365_10215"/>
<dbReference type="AlphaFoldDB" id="A0A175R2M5"/>
<proteinExistence type="inferred from homology"/>
<dbReference type="OrthoDB" id="9793626at2"/>
<organism evidence="7 8">
    <name type="scientific">Aureimonas ureilytica</name>
    <dbReference type="NCBI Taxonomy" id="401562"/>
    <lineage>
        <taxon>Bacteria</taxon>
        <taxon>Pseudomonadati</taxon>
        <taxon>Pseudomonadota</taxon>
        <taxon>Alphaproteobacteria</taxon>
        <taxon>Hyphomicrobiales</taxon>
        <taxon>Aurantimonadaceae</taxon>
        <taxon>Aureimonas</taxon>
    </lineage>
</organism>
<dbReference type="CDD" id="cd12156">
    <property type="entry name" value="HPPR"/>
    <property type="match status" value="1"/>
</dbReference>
<dbReference type="GO" id="GO:0016618">
    <property type="term" value="F:hydroxypyruvate reductase [NAD(P)H] activity"/>
    <property type="evidence" value="ECO:0007669"/>
    <property type="project" value="TreeGrafter"/>
</dbReference>
<dbReference type="Proteomes" id="UP000078272">
    <property type="component" value="Unassembled WGS sequence"/>
</dbReference>
<evidence type="ECO:0000256" key="3">
    <source>
        <dbReference type="ARBA" id="ARBA00023027"/>
    </source>
</evidence>
<evidence type="ECO:0000259" key="5">
    <source>
        <dbReference type="Pfam" id="PF00389"/>
    </source>
</evidence>